<dbReference type="GO" id="GO:0038022">
    <property type="term" value="F:G protein-coupled olfactory receptor activity"/>
    <property type="evidence" value="ECO:0007669"/>
    <property type="project" value="TreeGrafter"/>
</dbReference>
<gene>
    <name evidence="3" type="ORF">GCK72_013881</name>
</gene>
<organism evidence="3 4">
    <name type="scientific">Caenorhabditis remanei</name>
    <name type="common">Caenorhabditis vulgaris</name>
    <dbReference type="NCBI Taxonomy" id="31234"/>
    <lineage>
        <taxon>Eukaryota</taxon>
        <taxon>Metazoa</taxon>
        <taxon>Ecdysozoa</taxon>
        <taxon>Nematoda</taxon>
        <taxon>Chromadorea</taxon>
        <taxon>Rhabditida</taxon>
        <taxon>Rhabditina</taxon>
        <taxon>Rhabditomorpha</taxon>
        <taxon>Rhabditoidea</taxon>
        <taxon>Rhabditidae</taxon>
        <taxon>Peloderinae</taxon>
        <taxon>Caenorhabditis</taxon>
    </lineage>
</organism>
<dbReference type="PANTHER" id="PTHR22943:SF245">
    <property type="entry name" value="SEVEN TM RECEPTOR"/>
    <property type="match status" value="1"/>
</dbReference>
<feature type="transmembrane region" description="Helical" evidence="1">
    <location>
        <begin position="108"/>
        <end position="130"/>
    </location>
</feature>
<dbReference type="GO" id="GO:0005886">
    <property type="term" value="C:plasma membrane"/>
    <property type="evidence" value="ECO:0007669"/>
    <property type="project" value="TreeGrafter"/>
</dbReference>
<dbReference type="InterPro" id="IPR016187">
    <property type="entry name" value="CTDL_fold"/>
</dbReference>
<sequence>MFSSMYGTSIAIFAIHFVYRYVTVTGHSLQSTFVSWKFIIWLFFPFVFGLLWSVVINLTLTANPAGDLLLEQEYLSKTNHSINQVSYIGTYFFPRTVNGTNYFSVRPFIGIGCMLAANFVSIMVILSYGYKCYIHMKTVLPTTSQSSQFKNLQTQLFYALFFQTLIPIILMHTPAFFIFIATFMDRSCELLGQIPSITIVLYPSLDPLPNIFIIRNYRDATICELCAELLANFNHISDYVKSVISLTTSNPSAGCETFERGTYTTNFNNTSNLTRYSYSTQLLKNGSWSYTYKISKVCPSKWVYFKRSLGEWCVRLYSEYLNQTEATKKCEKQGAVLTGLESTAERDYLWNIASTTFNVDGLTKVWINGVRRKGCQLIGVKQFPAGCGGLAGFNFTDKQLSKKEGLSWTEHNPDGLRYELSDIYQDCLVMWIRPNQKLIDDVLCNSYLDPNGNEIRGYACGKEAG</sequence>
<keyword evidence="1" id="KW-0812">Transmembrane</keyword>
<keyword evidence="1" id="KW-0472">Membrane</keyword>
<dbReference type="SUPFAM" id="SSF56436">
    <property type="entry name" value="C-type lectin-like"/>
    <property type="match status" value="1"/>
</dbReference>
<feature type="transmembrane region" description="Helical" evidence="1">
    <location>
        <begin position="38"/>
        <end position="60"/>
    </location>
</feature>
<dbReference type="CTD" id="9828673"/>
<dbReference type="InterPro" id="IPR001304">
    <property type="entry name" value="C-type_lectin-like"/>
</dbReference>
<evidence type="ECO:0000313" key="3">
    <source>
        <dbReference type="EMBL" id="KAF1757425.1"/>
    </source>
</evidence>
<dbReference type="EMBL" id="WUAV01000004">
    <property type="protein sequence ID" value="KAF1757425.1"/>
    <property type="molecule type" value="Genomic_DNA"/>
</dbReference>
<dbReference type="InterPro" id="IPR019428">
    <property type="entry name" value="7TM_GPCR_serpentine_rcpt_Str"/>
</dbReference>
<evidence type="ECO:0000256" key="1">
    <source>
        <dbReference type="SAM" id="Phobius"/>
    </source>
</evidence>
<dbReference type="SMART" id="SM00034">
    <property type="entry name" value="CLECT"/>
    <property type="match status" value="1"/>
</dbReference>
<reference evidence="3 4" key="1">
    <citation type="submission" date="2019-12" db="EMBL/GenBank/DDBJ databases">
        <title>Chromosome-level assembly of the Caenorhabditis remanei genome.</title>
        <authorList>
            <person name="Teterina A.A."/>
            <person name="Willis J.H."/>
            <person name="Phillips P.C."/>
        </authorList>
    </citation>
    <scope>NUCLEOTIDE SEQUENCE [LARGE SCALE GENOMIC DNA]</scope>
    <source>
        <strain evidence="3 4">PX506</strain>
        <tissue evidence="3">Whole organism</tissue>
    </source>
</reference>
<dbReference type="InterPro" id="IPR016186">
    <property type="entry name" value="C-type_lectin-like/link_sf"/>
</dbReference>
<keyword evidence="1" id="KW-1133">Transmembrane helix</keyword>
<dbReference type="KEGG" id="crq:GCK72_013881"/>
<dbReference type="CDD" id="cd00037">
    <property type="entry name" value="CLECT"/>
    <property type="match status" value="1"/>
</dbReference>
<evidence type="ECO:0000313" key="4">
    <source>
        <dbReference type="Proteomes" id="UP000483820"/>
    </source>
</evidence>
<name>A0A6A5GSA6_CAERE</name>
<dbReference type="GO" id="GO:0042048">
    <property type="term" value="P:olfactory behavior"/>
    <property type="evidence" value="ECO:0007669"/>
    <property type="project" value="TreeGrafter"/>
</dbReference>
<feature type="transmembrane region" description="Helical" evidence="1">
    <location>
        <begin position="156"/>
        <end position="184"/>
    </location>
</feature>
<dbReference type="Gene3D" id="3.10.100.10">
    <property type="entry name" value="Mannose-Binding Protein A, subunit A"/>
    <property type="match status" value="1"/>
</dbReference>
<comment type="caution">
    <text evidence="3">The sequence shown here is derived from an EMBL/GenBank/DDBJ whole genome shotgun (WGS) entry which is preliminary data.</text>
</comment>
<accession>A0A6A5GSA6</accession>
<dbReference type="RefSeq" id="XP_053584815.1">
    <property type="nucleotide sequence ID" value="XM_053730043.1"/>
</dbReference>
<dbReference type="Proteomes" id="UP000483820">
    <property type="component" value="Chromosome IV"/>
</dbReference>
<feature type="domain" description="C-type lectin" evidence="2">
    <location>
        <begin position="298"/>
        <end position="461"/>
    </location>
</feature>
<dbReference type="Pfam" id="PF10326">
    <property type="entry name" value="7TM_GPCR_Str"/>
    <property type="match status" value="1"/>
</dbReference>
<evidence type="ECO:0000259" key="2">
    <source>
        <dbReference type="SMART" id="SM00034"/>
    </source>
</evidence>
<protein>
    <recommendedName>
        <fullName evidence="2">C-type lectin domain-containing protein</fullName>
    </recommendedName>
</protein>
<feature type="transmembrane region" description="Helical" evidence="1">
    <location>
        <begin position="6"/>
        <end position="26"/>
    </location>
</feature>
<dbReference type="SUPFAM" id="SSF81321">
    <property type="entry name" value="Family A G protein-coupled receptor-like"/>
    <property type="match status" value="1"/>
</dbReference>
<proteinExistence type="predicted"/>
<dbReference type="GeneID" id="9828673"/>
<dbReference type="PANTHER" id="PTHR22943">
    <property type="entry name" value="7-TRANSMEMBRANE DOMAIN RECEPTOR C.ELEGANS"/>
    <property type="match status" value="1"/>
</dbReference>
<dbReference type="AlphaFoldDB" id="A0A6A5GSA6"/>